<evidence type="ECO:0000313" key="3">
    <source>
        <dbReference type="Proteomes" id="UP000233524"/>
    </source>
</evidence>
<dbReference type="OrthoDB" id="4894189at2759"/>
<sequence length="136" mass="14827">MKDWKGCRGLEPAVALLVQNSMPPYLIGLESNDVGPFSASRSHVNDRKLFTGTTILGTKHRLGNPQWLELFKAGYGLAVSYNSWPFVPEALGQELGAEWEPLPMVFSPFTPEKMRQATASESNAATLDFPGDGQGS</sequence>
<reference evidence="2 3" key="1">
    <citation type="journal article" date="2017" name="G3 (Bethesda)">
        <title>First Draft Genome Sequence of the Pathogenic Fungus Lomentospora prolificans (Formerly Scedosporium prolificans).</title>
        <authorList>
            <person name="Luo R."/>
            <person name="Zimin A."/>
            <person name="Workman R."/>
            <person name="Fan Y."/>
            <person name="Pertea G."/>
            <person name="Grossman N."/>
            <person name="Wear M.P."/>
            <person name="Jia B."/>
            <person name="Miller H."/>
            <person name="Casadevall A."/>
            <person name="Timp W."/>
            <person name="Zhang S.X."/>
            <person name="Salzberg S.L."/>
        </authorList>
    </citation>
    <scope>NUCLEOTIDE SEQUENCE [LARGE SCALE GENOMIC DNA]</scope>
    <source>
        <strain evidence="2 3">JHH-5317</strain>
    </source>
</reference>
<organism evidence="2 3">
    <name type="scientific">Lomentospora prolificans</name>
    <dbReference type="NCBI Taxonomy" id="41688"/>
    <lineage>
        <taxon>Eukaryota</taxon>
        <taxon>Fungi</taxon>
        <taxon>Dikarya</taxon>
        <taxon>Ascomycota</taxon>
        <taxon>Pezizomycotina</taxon>
        <taxon>Sordariomycetes</taxon>
        <taxon>Hypocreomycetidae</taxon>
        <taxon>Microascales</taxon>
        <taxon>Microascaceae</taxon>
        <taxon>Lomentospora</taxon>
    </lineage>
</organism>
<evidence type="ECO:0000313" key="2">
    <source>
        <dbReference type="EMBL" id="PKS12306.1"/>
    </source>
</evidence>
<proteinExistence type="predicted"/>
<gene>
    <name evidence="2" type="ORF">jhhlp_001606</name>
</gene>
<protein>
    <submittedName>
        <fullName evidence="2">Uncharacterized protein</fullName>
    </submittedName>
</protein>
<feature type="region of interest" description="Disordered" evidence="1">
    <location>
        <begin position="115"/>
        <end position="136"/>
    </location>
</feature>
<dbReference type="STRING" id="41688.A0A2N3NIN7"/>
<dbReference type="VEuPathDB" id="FungiDB:jhhlp_001606"/>
<comment type="caution">
    <text evidence="2">The sequence shown here is derived from an EMBL/GenBank/DDBJ whole genome shotgun (WGS) entry which is preliminary data.</text>
</comment>
<dbReference type="InParanoid" id="A0A2N3NIN7"/>
<accession>A0A2N3NIN7</accession>
<keyword evidence="3" id="KW-1185">Reference proteome</keyword>
<dbReference type="EMBL" id="NLAX01000004">
    <property type="protein sequence ID" value="PKS12306.1"/>
    <property type="molecule type" value="Genomic_DNA"/>
</dbReference>
<dbReference type="AlphaFoldDB" id="A0A2N3NIN7"/>
<name>A0A2N3NIN7_9PEZI</name>
<evidence type="ECO:0000256" key="1">
    <source>
        <dbReference type="SAM" id="MobiDB-lite"/>
    </source>
</evidence>
<dbReference type="Proteomes" id="UP000233524">
    <property type="component" value="Unassembled WGS sequence"/>
</dbReference>